<dbReference type="InterPro" id="IPR030393">
    <property type="entry name" value="G_ENGB_dom"/>
</dbReference>
<accession>A0A346XWK3</accession>
<dbReference type="KEGG" id="euz:DVS28_a1915"/>
<dbReference type="SUPFAM" id="SSF52540">
    <property type="entry name" value="P-loop containing nucleoside triphosphate hydrolases"/>
    <property type="match status" value="1"/>
</dbReference>
<dbReference type="GO" id="GO:0046872">
    <property type="term" value="F:metal ion binding"/>
    <property type="evidence" value="ECO:0007669"/>
    <property type="project" value="UniProtKB-KW"/>
</dbReference>
<keyword evidence="4" id="KW-0479">Metal-binding</keyword>
<evidence type="ECO:0000256" key="6">
    <source>
        <dbReference type="ARBA" id="ARBA00022842"/>
    </source>
</evidence>
<comment type="similarity">
    <text evidence="2 10">Belongs to the TRAFAC class TrmE-Era-EngA-EngB-Septin-like GTPase superfamily. EngB GTPase family.</text>
</comment>
<evidence type="ECO:0000256" key="2">
    <source>
        <dbReference type="ARBA" id="ARBA00009638"/>
    </source>
</evidence>
<comment type="cofactor">
    <cofactor evidence="1">
        <name>Mg(2+)</name>
        <dbReference type="ChEBI" id="CHEBI:18420"/>
    </cofactor>
</comment>
<dbReference type="CDD" id="cd01876">
    <property type="entry name" value="YihA_EngB"/>
    <property type="match status" value="1"/>
</dbReference>
<keyword evidence="13" id="KW-1185">Reference proteome</keyword>
<keyword evidence="3 10" id="KW-0132">Cell division</keyword>
<dbReference type="NCBIfam" id="TIGR03598">
    <property type="entry name" value="GTPase_YsxC"/>
    <property type="match status" value="1"/>
</dbReference>
<evidence type="ECO:0000313" key="12">
    <source>
        <dbReference type="EMBL" id="AXV06600.1"/>
    </source>
</evidence>
<evidence type="ECO:0000256" key="10">
    <source>
        <dbReference type="HAMAP-Rule" id="MF_00321"/>
    </source>
</evidence>
<dbReference type="InterPro" id="IPR027417">
    <property type="entry name" value="P-loop_NTPase"/>
</dbReference>
<feature type="domain" description="EngB-type G" evidence="11">
    <location>
        <begin position="25"/>
        <end position="197"/>
    </location>
</feature>
<organism evidence="12 13">
    <name type="scientific">Euzebya pacifica</name>
    <dbReference type="NCBI Taxonomy" id="1608957"/>
    <lineage>
        <taxon>Bacteria</taxon>
        <taxon>Bacillati</taxon>
        <taxon>Actinomycetota</taxon>
        <taxon>Nitriliruptoria</taxon>
        <taxon>Euzebyales</taxon>
    </lineage>
</organism>
<dbReference type="Proteomes" id="UP000264006">
    <property type="component" value="Chromosome"/>
</dbReference>
<gene>
    <name evidence="10" type="primary">engB</name>
    <name evidence="12" type="ORF">DVS28_a1915</name>
</gene>
<keyword evidence="7 10" id="KW-0342">GTP-binding</keyword>
<keyword evidence="6" id="KW-0460">Magnesium</keyword>
<dbReference type="EMBL" id="CP031165">
    <property type="protein sequence ID" value="AXV06600.1"/>
    <property type="molecule type" value="Genomic_DNA"/>
</dbReference>
<evidence type="ECO:0000256" key="7">
    <source>
        <dbReference type="ARBA" id="ARBA00023134"/>
    </source>
</evidence>
<dbReference type="InterPro" id="IPR019987">
    <property type="entry name" value="GTP-bd_ribosome_bio_YsxC"/>
</dbReference>
<evidence type="ECO:0000256" key="4">
    <source>
        <dbReference type="ARBA" id="ARBA00022723"/>
    </source>
</evidence>
<dbReference type="AlphaFoldDB" id="A0A346XWK3"/>
<dbReference type="GO" id="GO:0005525">
    <property type="term" value="F:GTP binding"/>
    <property type="evidence" value="ECO:0007669"/>
    <property type="project" value="UniProtKB-UniRule"/>
</dbReference>
<evidence type="ECO:0000256" key="1">
    <source>
        <dbReference type="ARBA" id="ARBA00001946"/>
    </source>
</evidence>
<dbReference type="PROSITE" id="PS51706">
    <property type="entry name" value="G_ENGB"/>
    <property type="match status" value="1"/>
</dbReference>
<sequence length="199" mass="21652">MGRMARPLPMSFVMSAPRHEDLPDVRAEVAVLGRSNVGKSSLINAVAKRKGLAKVSSTPGRTRLLNAFAVTDDTQIVDCPGYGYAQASKTSRDEWMRMVEDYLIDREPLVDLLLLVDGAVGPTKLDLGVIAEMREANVPLTIVATKLDKVKPSIRGKRRREVATACEVASDEVLWVSAVKGDGLGDLRQHITDMLAVNV</sequence>
<protein>
    <recommendedName>
        <fullName evidence="10">Probable GTP-binding protein EngB</fullName>
    </recommendedName>
</protein>
<evidence type="ECO:0000256" key="5">
    <source>
        <dbReference type="ARBA" id="ARBA00022741"/>
    </source>
</evidence>
<dbReference type="Gene3D" id="3.40.50.300">
    <property type="entry name" value="P-loop containing nucleotide triphosphate hydrolases"/>
    <property type="match status" value="1"/>
</dbReference>
<evidence type="ECO:0000313" key="13">
    <source>
        <dbReference type="Proteomes" id="UP000264006"/>
    </source>
</evidence>
<evidence type="ECO:0000256" key="3">
    <source>
        <dbReference type="ARBA" id="ARBA00022618"/>
    </source>
</evidence>
<comment type="function">
    <text evidence="10">Necessary for normal cell division and for the maintenance of normal septation.</text>
</comment>
<evidence type="ECO:0000259" key="11">
    <source>
        <dbReference type="PROSITE" id="PS51706"/>
    </source>
</evidence>
<dbReference type="PANTHER" id="PTHR11649:SF13">
    <property type="entry name" value="ENGB-TYPE G DOMAIN-CONTAINING PROTEIN"/>
    <property type="match status" value="1"/>
</dbReference>
<evidence type="ECO:0000256" key="9">
    <source>
        <dbReference type="ARBA" id="ARBA00023306"/>
    </source>
</evidence>
<dbReference type="PANTHER" id="PTHR11649">
    <property type="entry name" value="MSS1/TRME-RELATED GTP-BINDING PROTEIN"/>
    <property type="match status" value="1"/>
</dbReference>
<dbReference type="GO" id="GO:0000917">
    <property type="term" value="P:division septum assembly"/>
    <property type="evidence" value="ECO:0007669"/>
    <property type="project" value="UniProtKB-KW"/>
</dbReference>
<keyword evidence="8 10" id="KW-0717">Septation</keyword>
<dbReference type="InterPro" id="IPR006073">
    <property type="entry name" value="GTP-bd"/>
</dbReference>
<dbReference type="GO" id="GO:0005829">
    <property type="term" value="C:cytosol"/>
    <property type="evidence" value="ECO:0007669"/>
    <property type="project" value="TreeGrafter"/>
</dbReference>
<reference evidence="12 13" key="1">
    <citation type="submission" date="2018-09" db="EMBL/GenBank/DDBJ databases">
        <title>Complete genome sequence of Euzebya sp. DY32-46 isolated from seawater of Pacific Ocean.</title>
        <authorList>
            <person name="Xu L."/>
            <person name="Wu Y.-H."/>
            <person name="Xu X.-W."/>
        </authorList>
    </citation>
    <scope>NUCLEOTIDE SEQUENCE [LARGE SCALE GENOMIC DNA]</scope>
    <source>
        <strain evidence="12 13">DY32-46</strain>
    </source>
</reference>
<name>A0A346XWK3_9ACTN</name>
<proteinExistence type="inferred from homology"/>
<evidence type="ECO:0000256" key="8">
    <source>
        <dbReference type="ARBA" id="ARBA00023210"/>
    </source>
</evidence>
<dbReference type="HAMAP" id="MF_00321">
    <property type="entry name" value="GTPase_EngB"/>
    <property type="match status" value="1"/>
</dbReference>
<dbReference type="Pfam" id="PF01926">
    <property type="entry name" value="MMR_HSR1"/>
    <property type="match status" value="1"/>
</dbReference>
<keyword evidence="9 10" id="KW-0131">Cell cycle</keyword>
<keyword evidence="5 10" id="KW-0547">Nucleotide-binding</keyword>